<proteinExistence type="predicted"/>
<protein>
    <submittedName>
        <fullName evidence="2">Uncharacterized protein</fullName>
    </submittedName>
</protein>
<evidence type="ECO:0000313" key="2">
    <source>
        <dbReference type="EMBL" id="KAK7264158.1"/>
    </source>
</evidence>
<dbReference type="EMBL" id="JAYKXN010000008">
    <property type="protein sequence ID" value="KAK7264158.1"/>
    <property type="molecule type" value="Genomic_DNA"/>
</dbReference>
<gene>
    <name evidence="2" type="ORF">RJT34_31762</name>
</gene>
<dbReference type="PANTHER" id="PTHR36756">
    <property type="entry name" value="EXPRESSED PROTEIN"/>
    <property type="match status" value="1"/>
</dbReference>
<feature type="compositionally biased region" description="Polar residues" evidence="1">
    <location>
        <begin position="171"/>
        <end position="218"/>
    </location>
</feature>
<evidence type="ECO:0000313" key="3">
    <source>
        <dbReference type="Proteomes" id="UP001359559"/>
    </source>
</evidence>
<feature type="region of interest" description="Disordered" evidence="1">
    <location>
        <begin position="23"/>
        <end position="119"/>
    </location>
</feature>
<comment type="caution">
    <text evidence="2">The sequence shown here is derived from an EMBL/GenBank/DDBJ whole genome shotgun (WGS) entry which is preliminary data.</text>
</comment>
<feature type="region of interest" description="Disordered" evidence="1">
    <location>
        <begin position="154"/>
        <end position="218"/>
    </location>
</feature>
<sequence>MQTCVEGSKRQLPPWMVQKVGATHGNASEKNVVETNCSVEKGDTITEDGTNKEHKREPSMRNSKLKSKCEVKGRKKLGQQDVNGDDVTQKKKKKNGDRSRERVQRSSIKKNQNLEDLSHDSCDVYPVQASSEDGVELTVEDLITIAEQYVKEHENKERQETSRQCEPKWQFQVTNETGTTPDSPCENENSSISGRETLSNSTVTTSELVATSTSQSQTYNPAQDMLDLFLGPLLRKTIEKEEKSKSIVENVEITHEITRKSQDEPTGGEIVPLMKKRNTLKDKVAMFLDQDM</sequence>
<evidence type="ECO:0000256" key="1">
    <source>
        <dbReference type="SAM" id="MobiDB-lite"/>
    </source>
</evidence>
<dbReference type="AlphaFoldDB" id="A0AAN9I1N0"/>
<feature type="compositionally biased region" description="Basic and acidic residues" evidence="1">
    <location>
        <begin position="154"/>
        <end position="166"/>
    </location>
</feature>
<dbReference type="PANTHER" id="PTHR36756:SF1">
    <property type="entry name" value="EXPRESSED PROTEIN"/>
    <property type="match status" value="1"/>
</dbReference>
<accession>A0AAN9I1N0</accession>
<name>A0AAN9I1N0_CLITE</name>
<reference evidence="2 3" key="1">
    <citation type="submission" date="2024-01" db="EMBL/GenBank/DDBJ databases">
        <title>The genomes of 5 underutilized Papilionoideae crops provide insights into root nodulation and disease resistance.</title>
        <authorList>
            <person name="Yuan L."/>
        </authorList>
    </citation>
    <scope>NUCLEOTIDE SEQUENCE [LARGE SCALE GENOMIC DNA]</scope>
    <source>
        <strain evidence="2">LY-2023</strain>
        <tissue evidence="2">Leaf</tissue>
    </source>
</reference>
<organism evidence="2 3">
    <name type="scientific">Clitoria ternatea</name>
    <name type="common">Butterfly pea</name>
    <dbReference type="NCBI Taxonomy" id="43366"/>
    <lineage>
        <taxon>Eukaryota</taxon>
        <taxon>Viridiplantae</taxon>
        <taxon>Streptophyta</taxon>
        <taxon>Embryophyta</taxon>
        <taxon>Tracheophyta</taxon>
        <taxon>Spermatophyta</taxon>
        <taxon>Magnoliopsida</taxon>
        <taxon>eudicotyledons</taxon>
        <taxon>Gunneridae</taxon>
        <taxon>Pentapetalae</taxon>
        <taxon>rosids</taxon>
        <taxon>fabids</taxon>
        <taxon>Fabales</taxon>
        <taxon>Fabaceae</taxon>
        <taxon>Papilionoideae</taxon>
        <taxon>50 kb inversion clade</taxon>
        <taxon>NPAAA clade</taxon>
        <taxon>indigoferoid/millettioid clade</taxon>
        <taxon>Phaseoleae</taxon>
        <taxon>Clitoria</taxon>
    </lineage>
</organism>
<dbReference type="Proteomes" id="UP001359559">
    <property type="component" value="Unassembled WGS sequence"/>
</dbReference>
<feature type="compositionally biased region" description="Polar residues" evidence="1">
    <location>
        <begin position="25"/>
        <end position="38"/>
    </location>
</feature>
<keyword evidence="3" id="KW-1185">Reference proteome</keyword>
<feature type="compositionally biased region" description="Basic and acidic residues" evidence="1">
    <location>
        <begin position="40"/>
        <end position="59"/>
    </location>
</feature>